<evidence type="ECO:0000256" key="4">
    <source>
        <dbReference type="ARBA" id="ARBA00022989"/>
    </source>
</evidence>
<dbReference type="RefSeq" id="WP_001233462.1">
    <property type="nucleotide sequence ID" value="NZ_CP187264.1"/>
</dbReference>
<dbReference type="EMBL" id="LBKL01000071">
    <property type="protein sequence ID" value="KLL38241.1"/>
    <property type="molecule type" value="Genomic_DNA"/>
</dbReference>
<dbReference type="AlphaFoldDB" id="A0A837KZ71"/>
<evidence type="ECO:0000256" key="5">
    <source>
        <dbReference type="ARBA" id="ARBA00023136"/>
    </source>
</evidence>
<feature type="transmembrane region" description="Helical" evidence="6">
    <location>
        <begin position="58"/>
        <end position="76"/>
    </location>
</feature>
<evidence type="ECO:0000256" key="2">
    <source>
        <dbReference type="ARBA" id="ARBA00022475"/>
    </source>
</evidence>
<dbReference type="PANTHER" id="PTHR34857">
    <property type="entry name" value="SLL0384 PROTEIN"/>
    <property type="match status" value="1"/>
</dbReference>
<evidence type="ECO:0000313" key="7">
    <source>
        <dbReference type="EMBL" id="KLL38241.1"/>
    </source>
</evidence>
<dbReference type="InterPro" id="IPR051611">
    <property type="entry name" value="ECF_transporter_component"/>
</dbReference>
<keyword evidence="3 6" id="KW-0812">Transmembrane</keyword>
<feature type="transmembrane region" description="Helical" evidence="6">
    <location>
        <begin position="211"/>
        <end position="231"/>
    </location>
</feature>
<sequence>MRKVSNVQFNPCTKIVLLFLCIIISSLLSSMELELIFVFIIALFCIINKKTKFALNGFLIYLGVYFVSILTVQYGSNTLRSLLMPFLGLVHKLYPVCMFSVLILSTTKVGEFLSAMEFAGVSKKITIPLAVMLRYIPTVREDWIYIKDSMYLRSISPSFFGFIKNPDLTIECIYSPIIIMASKAADELTIASITRGIESPKKRSSIIEIRFDIQDVLALLIGVVITVFVIYRRFFCD</sequence>
<feature type="transmembrane region" description="Helical" evidence="6">
    <location>
        <begin position="82"/>
        <end position="104"/>
    </location>
</feature>
<comment type="subcellular location">
    <subcellularLocation>
        <location evidence="1">Membrane</location>
        <topology evidence="1">Multi-pass membrane protein</topology>
    </subcellularLocation>
</comment>
<evidence type="ECO:0000256" key="3">
    <source>
        <dbReference type="ARBA" id="ARBA00022692"/>
    </source>
</evidence>
<dbReference type="CDD" id="cd16914">
    <property type="entry name" value="EcfT"/>
    <property type="match status" value="1"/>
</dbReference>
<dbReference type="Proteomes" id="UP000035346">
    <property type="component" value="Unassembled WGS sequence"/>
</dbReference>
<comment type="caution">
    <text evidence="7">The sequence shown here is derived from an EMBL/GenBank/DDBJ whole genome shotgun (WGS) entry which is preliminary data.</text>
</comment>
<keyword evidence="4 6" id="KW-1133">Transmembrane helix</keyword>
<protein>
    <submittedName>
        <fullName evidence="7">Cobalt transporter</fullName>
    </submittedName>
</protein>
<proteinExistence type="predicted"/>
<feature type="transmembrane region" description="Helical" evidence="6">
    <location>
        <begin position="15"/>
        <end position="46"/>
    </location>
</feature>
<name>A0A837KZ71_STRAG</name>
<dbReference type="GO" id="GO:0005886">
    <property type="term" value="C:plasma membrane"/>
    <property type="evidence" value="ECO:0007669"/>
    <property type="project" value="UniProtKB-ARBA"/>
</dbReference>
<evidence type="ECO:0000313" key="8">
    <source>
        <dbReference type="Proteomes" id="UP000035346"/>
    </source>
</evidence>
<organism evidence="7 8">
    <name type="scientific">Streptococcus agalactiae</name>
    <dbReference type="NCBI Taxonomy" id="1311"/>
    <lineage>
        <taxon>Bacteria</taxon>
        <taxon>Bacillati</taxon>
        <taxon>Bacillota</taxon>
        <taxon>Bacilli</taxon>
        <taxon>Lactobacillales</taxon>
        <taxon>Streptococcaceae</taxon>
        <taxon>Streptococcus</taxon>
    </lineage>
</organism>
<gene>
    <name evidence="7" type="ORF">WA04_06550</name>
</gene>
<dbReference type="PANTHER" id="PTHR34857:SF2">
    <property type="entry name" value="SLL0384 PROTEIN"/>
    <property type="match status" value="1"/>
</dbReference>
<dbReference type="InterPro" id="IPR003339">
    <property type="entry name" value="ABC/ECF_trnsptr_transmembrane"/>
</dbReference>
<keyword evidence="5 6" id="KW-0472">Membrane</keyword>
<evidence type="ECO:0000256" key="1">
    <source>
        <dbReference type="ARBA" id="ARBA00004141"/>
    </source>
</evidence>
<keyword evidence="2" id="KW-1003">Cell membrane</keyword>
<reference evidence="7 8" key="1">
    <citation type="journal article" date="2015" name="PLoS ONE">
        <title>Genomic analysis reveals the molecular basis for capsule loss in the group B streptococcus population.</title>
        <authorList>
            <consortium name="DEVANI Consortium"/>
            <person name="Rosini R."/>
            <person name="Campisi E."/>
            <person name="De Chiara M."/>
            <person name="Tettelin H."/>
            <person name="Rinaudo D."/>
            <person name="Toniolo C."/>
            <person name="Metruccio M."/>
            <person name="Guidotti S."/>
            <person name="Sorensen U.B."/>
            <person name="Kilian M."/>
            <person name="Ramirez M."/>
            <person name="Janulczyk R."/>
            <person name="Donati C."/>
            <person name="Grandi G."/>
            <person name="Margarit I."/>
        </authorList>
    </citation>
    <scope>NUCLEOTIDE SEQUENCE [LARGE SCALE GENOMIC DNA]</scope>
    <source>
        <strain evidence="7 8">DK-B-USS-215</strain>
    </source>
</reference>
<dbReference type="Pfam" id="PF02361">
    <property type="entry name" value="CbiQ"/>
    <property type="match status" value="1"/>
</dbReference>
<accession>A0A837KZ71</accession>
<evidence type="ECO:0000256" key="6">
    <source>
        <dbReference type="SAM" id="Phobius"/>
    </source>
</evidence>